<evidence type="ECO:0000256" key="2">
    <source>
        <dbReference type="SAM" id="Phobius"/>
    </source>
</evidence>
<proteinExistence type="predicted"/>
<evidence type="ECO:0000313" key="4">
    <source>
        <dbReference type="Proteomes" id="UP000525652"/>
    </source>
</evidence>
<dbReference type="EMBL" id="JACHVA010000143">
    <property type="protein sequence ID" value="MBC2604410.1"/>
    <property type="molecule type" value="Genomic_DNA"/>
</dbReference>
<evidence type="ECO:0000313" key="3">
    <source>
        <dbReference type="EMBL" id="MBC2604410.1"/>
    </source>
</evidence>
<dbReference type="AlphaFoldDB" id="A0A7X1B4U4"/>
<dbReference type="RefSeq" id="WP_185695020.1">
    <property type="nucleotide sequence ID" value="NZ_JACHVA010000143.1"/>
</dbReference>
<sequence>MRRLSPANGFALVIAITLMGFILLILVALSSRVQIGMQSATTNAATVKAREVALFSLGEAMGQLQRFTGPDQRTTAAADRTSGSQPGSRLWTGAWANTNSFGEETSNPQLLTWLISGNGSVDFSVGAGADNFGQLLSTSAVPFDPADSVVLGAAESRGSSADDILVNGQPGRLLMGPGTVDRAEDYVVAPLVSLGGTPGAESAGKFAWWIGDEGVKARFNLVDPRASGTTTDRENFYRLLTAQRPGIELMTKDGTTVIGSTYDASGKDAGADQFRIGLARVDLSGQIPLLEGFGTNTMRQAMRRRSPDYSLYSQGVLADSLRGGLRHDLTALFYQEPGDWTGDLKDQLDEMSSFDVDGSRRIAGFQNASIYNDSSLSMSPSVPPGTRSPSAATWEQLDSFFDYSVTNNGQIDVQAQSDNQMGVSPVLLRSGMAFDVSCAADGTGGKIHFFPHVVLWNPYNTTLRGSYRVRMEFADNNNTTAKFLYFVTPRLESDGVTPIPDPPYAVYHQELIAPIKSGSGKYSDRTLEFEVGSIAIPPGEAYVFTPGSSQPYDNSGSNGLTNGYNTSNGFTRNLSHVFTPEETSASAIVLANEEGGNGGTVTFHLLDDTGNELQLIDAVGLAQFVNVDNDTSASQATQINPSGFNAFRDIEAGPVNAGNQVGISIINSLQETDGRFNWLANVNQRARSMGRAWFEWNGGWSTVPNWSIAKANTADSTWKIDLLSSSPARSYIGPGRMPTTGTSEAILFNIPQVDTPLISIGQLQHAPMSATGSGLEPSYPFGNAYADPRIQQDRLLRPNTKSPASEGSGAGMHLTDVSYLLNRALWDRYFLSGRPDLSTSQLQSWLDRHEPLPFAPLTFREGFGPVDVEDFDLAASSLLNRGAFNVNSTSVEAWTAVLASLRDVEVDPETGISGAAISGTPYIRTPYVPGARNVSSRFDRWAGFRSLTDNQVRQLADEIVNEVRARGPFLSLADFVNRTLEAYPDETGLSGTLQSAIDAYSSINMTVLSQDRPPVGTNSLPSGKDEVWKVGAVDYFLQNAAAPRRAFAKYPGRAKAAMAPGFLSQADMLQALAPALASRSDTFTIRGYGESADFGSSGLAGGRVWYEAIVQRLPEYVDAIGNAAEVRPVTGGTVNLTTMNQSLGRQYELISFRWLEADEI</sequence>
<feature type="transmembrane region" description="Helical" evidence="2">
    <location>
        <begin position="7"/>
        <end position="29"/>
    </location>
</feature>
<feature type="region of interest" description="Disordered" evidence="1">
    <location>
        <begin position="69"/>
        <end position="89"/>
    </location>
</feature>
<protein>
    <submittedName>
        <fullName evidence="3">Uncharacterized protein</fullName>
    </submittedName>
</protein>
<accession>A0A7X1B4U4</accession>
<comment type="caution">
    <text evidence="3">The sequence shown here is derived from an EMBL/GenBank/DDBJ whole genome shotgun (WGS) entry which is preliminary data.</text>
</comment>
<keyword evidence="2" id="KW-0472">Membrane</keyword>
<keyword evidence="2" id="KW-0812">Transmembrane</keyword>
<name>A0A7X1B4U4_9BACT</name>
<dbReference type="Proteomes" id="UP000525652">
    <property type="component" value="Unassembled WGS sequence"/>
</dbReference>
<feature type="compositionally biased region" description="Polar residues" evidence="1">
    <location>
        <begin position="71"/>
        <end position="87"/>
    </location>
</feature>
<keyword evidence="2" id="KW-1133">Transmembrane helix</keyword>
<reference evidence="3 4" key="1">
    <citation type="submission" date="2020-07" db="EMBL/GenBank/DDBJ databases">
        <authorList>
            <person name="Feng X."/>
        </authorList>
    </citation>
    <scope>NUCLEOTIDE SEQUENCE [LARGE SCALE GENOMIC DNA]</scope>
    <source>
        <strain evidence="3 4">JCM14086</strain>
    </source>
</reference>
<organism evidence="3 4">
    <name type="scientific">Puniceicoccus vermicola</name>
    <dbReference type="NCBI Taxonomy" id="388746"/>
    <lineage>
        <taxon>Bacteria</taxon>
        <taxon>Pseudomonadati</taxon>
        <taxon>Verrucomicrobiota</taxon>
        <taxon>Opitutia</taxon>
        <taxon>Puniceicoccales</taxon>
        <taxon>Puniceicoccaceae</taxon>
        <taxon>Puniceicoccus</taxon>
    </lineage>
</organism>
<evidence type="ECO:0000256" key="1">
    <source>
        <dbReference type="SAM" id="MobiDB-lite"/>
    </source>
</evidence>
<gene>
    <name evidence="3" type="ORF">H5P30_21730</name>
</gene>
<keyword evidence="4" id="KW-1185">Reference proteome</keyword>